<evidence type="ECO:0000313" key="2">
    <source>
        <dbReference type="EMBL" id="BBE30548.1"/>
    </source>
</evidence>
<reference evidence="2 3" key="1">
    <citation type="submission" date="2018-06" db="EMBL/GenBank/DDBJ databases">
        <title>Genome sequencing of Oceanotoga sp. sy52.</title>
        <authorList>
            <person name="Mori K."/>
        </authorList>
    </citation>
    <scope>NUCLEOTIDE SEQUENCE [LARGE SCALE GENOMIC DNA]</scope>
    <source>
        <strain evidence="3">sy52</strain>
    </source>
</reference>
<dbReference type="EMBL" id="AP018712">
    <property type="protein sequence ID" value="BBE30548.1"/>
    <property type="molecule type" value="Genomic_DNA"/>
</dbReference>
<gene>
    <name evidence="2" type="ORF">OSSY52_06890</name>
</gene>
<dbReference type="RefSeq" id="WP_190615631.1">
    <property type="nucleotide sequence ID" value="NZ_AP018712.1"/>
</dbReference>
<feature type="coiled-coil region" evidence="1">
    <location>
        <begin position="228"/>
        <end position="329"/>
    </location>
</feature>
<organism evidence="2 3">
    <name type="scientific">Tepiditoga spiralis</name>
    <dbReference type="NCBI Taxonomy" id="2108365"/>
    <lineage>
        <taxon>Bacteria</taxon>
        <taxon>Thermotogati</taxon>
        <taxon>Thermotogota</taxon>
        <taxon>Thermotogae</taxon>
        <taxon>Petrotogales</taxon>
        <taxon>Petrotogaceae</taxon>
        <taxon>Tepiditoga</taxon>
    </lineage>
</organism>
<name>A0A7G1G2M0_9BACT</name>
<accession>A0A7G1G2M0</accession>
<evidence type="ECO:0000313" key="3">
    <source>
        <dbReference type="Proteomes" id="UP000516361"/>
    </source>
</evidence>
<dbReference type="Proteomes" id="UP000516361">
    <property type="component" value="Chromosome"/>
</dbReference>
<dbReference type="InParanoid" id="A0A7G1G2M0"/>
<dbReference type="KEGG" id="ocy:OSSY52_06890"/>
<keyword evidence="1" id="KW-0175">Coiled coil</keyword>
<dbReference type="AlphaFoldDB" id="A0A7G1G2M0"/>
<evidence type="ECO:0000256" key="1">
    <source>
        <dbReference type="SAM" id="Coils"/>
    </source>
</evidence>
<proteinExistence type="predicted"/>
<sequence length="403" mass="48561">MAVYKKKNGDYFEIKPNFIKKILFNQNKSSDSDILEKYSFEVSLKTGDYVWYDNEFNLEKNTEFDKLKINMEYIPFILTLTRINSFLESDKKNMVSVLSTELDHQTQNIIDMESLIYSLNESTDITFLYLKKDGRYIEHHLLFSSYDYQNYFDLFVKFTKKQLLDFYKSLLKELNSFRSSILPEIIDKLTKEYGEASNAKEVSYNYLINKKDEIFNIYDVNLKRILEIDNASDELKEYINYLKFLKTRETREEDFISPEVELDFIIEDMDEIEDKMKEIFDENFDEEEDFIELFDELLSGNSKSIQFEIKDALDELKMFKDDVEKEDVEKEILLKLINYFGKDMILNQFEKLSKLFEFLNLEEDFINIYNVSEDKKINEYKQWYRNLFNDSKNIGKKVSKFKY</sequence>
<protein>
    <submittedName>
        <fullName evidence="2">Uncharacterized protein</fullName>
    </submittedName>
</protein>
<keyword evidence="3" id="KW-1185">Reference proteome</keyword>